<dbReference type="GO" id="GO:0005739">
    <property type="term" value="C:mitochondrion"/>
    <property type="evidence" value="ECO:0007669"/>
    <property type="project" value="TreeGrafter"/>
</dbReference>
<organism evidence="3">
    <name type="scientific">Strongyloides stercoralis</name>
    <name type="common">Threadworm</name>
    <dbReference type="NCBI Taxonomy" id="6248"/>
    <lineage>
        <taxon>Eukaryota</taxon>
        <taxon>Metazoa</taxon>
        <taxon>Ecdysozoa</taxon>
        <taxon>Nematoda</taxon>
        <taxon>Chromadorea</taxon>
        <taxon>Rhabditida</taxon>
        <taxon>Tylenchina</taxon>
        <taxon>Panagrolaimomorpha</taxon>
        <taxon>Strongyloidoidea</taxon>
        <taxon>Strongyloididae</taxon>
        <taxon>Strongyloides</taxon>
    </lineage>
</organism>
<dbReference type="GO" id="GO:0004143">
    <property type="term" value="F:ATP-dependent diacylglycerol kinase activity"/>
    <property type="evidence" value="ECO:0007669"/>
    <property type="project" value="TreeGrafter"/>
</dbReference>
<dbReference type="AlphaFoldDB" id="A0A0K0ECP7"/>
<dbReference type="GO" id="GO:0016020">
    <property type="term" value="C:membrane"/>
    <property type="evidence" value="ECO:0007669"/>
    <property type="project" value="TreeGrafter"/>
</dbReference>
<evidence type="ECO:0000259" key="1">
    <source>
        <dbReference type="PROSITE" id="PS50146"/>
    </source>
</evidence>
<dbReference type="InterPro" id="IPR001206">
    <property type="entry name" value="Diacylglycerol_kinase_cat_dom"/>
</dbReference>
<dbReference type="WBParaSite" id="TCONS_00009384.p1">
    <property type="protein sequence ID" value="TCONS_00009384.p1"/>
    <property type="gene ID" value="XLOC_007203"/>
</dbReference>
<dbReference type="PANTHER" id="PTHR12358:SF31">
    <property type="entry name" value="ACYLGLYCEROL KINASE, MITOCHONDRIAL"/>
    <property type="match status" value="1"/>
</dbReference>
<dbReference type="InterPro" id="IPR016064">
    <property type="entry name" value="NAD/diacylglycerol_kinase_sf"/>
</dbReference>
<protein>
    <submittedName>
        <fullName evidence="3 4">DAGKc domain-containing protein</fullName>
    </submittedName>
</protein>
<dbReference type="Proteomes" id="UP000035681">
    <property type="component" value="Unplaced"/>
</dbReference>
<proteinExistence type="predicted"/>
<dbReference type="PROSITE" id="PS50146">
    <property type="entry name" value="DAGK"/>
    <property type="match status" value="1"/>
</dbReference>
<dbReference type="GO" id="GO:0046513">
    <property type="term" value="P:ceramide biosynthetic process"/>
    <property type="evidence" value="ECO:0007669"/>
    <property type="project" value="TreeGrafter"/>
</dbReference>
<dbReference type="GO" id="GO:0047620">
    <property type="term" value="F:acylglycerol kinase activity"/>
    <property type="evidence" value="ECO:0007669"/>
    <property type="project" value="TreeGrafter"/>
</dbReference>
<feature type="domain" description="DAGKc" evidence="1">
    <location>
        <begin position="63"/>
        <end position="162"/>
    </location>
</feature>
<dbReference type="InterPro" id="IPR050187">
    <property type="entry name" value="Lipid_Phosphate_FormReg"/>
</dbReference>
<evidence type="ECO:0000313" key="2">
    <source>
        <dbReference type="Proteomes" id="UP000035681"/>
    </source>
</evidence>
<evidence type="ECO:0000313" key="3">
    <source>
        <dbReference type="WBParaSite" id="SSTP_0000726200.1"/>
    </source>
</evidence>
<dbReference type="WBParaSite" id="SSTP_0000726200.1">
    <property type="protein sequence ID" value="SSTP_0000726200.1"/>
    <property type="gene ID" value="SSTP_0000726200"/>
</dbReference>
<dbReference type="InterPro" id="IPR017438">
    <property type="entry name" value="ATP-NAD_kinase_N"/>
</dbReference>
<keyword evidence="2" id="KW-1185">Reference proteome</keyword>
<dbReference type="GO" id="GO:0001729">
    <property type="term" value="F:ceramide kinase activity"/>
    <property type="evidence" value="ECO:0007669"/>
    <property type="project" value="TreeGrafter"/>
</dbReference>
<dbReference type="GO" id="GO:0046512">
    <property type="term" value="P:sphingosine biosynthetic process"/>
    <property type="evidence" value="ECO:0007669"/>
    <property type="project" value="TreeGrafter"/>
</dbReference>
<dbReference type="STRING" id="6248.A0A0K0ECP7"/>
<dbReference type="SUPFAM" id="SSF111331">
    <property type="entry name" value="NAD kinase/diacylglycerol kinase-like"/>
    <property type="match status" value="1"/>
</dbReference>
<dbReference type="PANTHER" id="PTHR12358">
    <property type="entry name" value="SPHINGOSINE KINASE"/>
    <property type="match status" value="1"/>
</dbReference>
<dbReference type="Gene3D" id="3.40.50.10330">
    <property type="entry name" value="Probable inorganic polyphosphate/atp-NAD kinase, domain 1"/>
    <property type="match status" value="1"/>
</dbReference>
<sequence>MFVINKFKSIGTTLYNHKKKTIFGAYLLYLGSNYCNGLIRDVKIRNYYAKEAVKYGEIPCNGTKPRRLTILVNKMANERKVYDKFKTNVLPLFNLAGIQVTIIHTKDGNEMEAVASALDHEEADCIYVVGGDGTMARVLTGIYKNKNGPVFPIGHFPGGNDNKGLLSLRRDVFKSHEDVRLYCESGMAVIEETIVPVFPVKCEISIPVESESDNNNEKFELKTLYSISGINAGWFPMVEEHKNKLWYWFGIKRYFTYLWDGLKRFPGEIGVNVAYTKYCSGCKKCLQDAPMAKIKRKQFDSEQSNTTVSWWRNLFGSAKKLGYQNSNVCESIPTESLTINDECGVPCDECIVSNGIDLIIENEIGSKGNWLKFLIGGEGYNRFEAMKDGWARASAGDDCFQSVDDKFYSEKTSFKANTLEMDFTKMPNNWTQIWVAGEKIDLTEGFKKAHIKMEATKQKFNMYLPKNIRLNLDQL</sequence>
<name>A0A0K0ECP7_STRER</name>
<evidence type="ECO:0000313" key="4">
    <source>
        <dbReference type="WBParaSite" id="TCONS_00009384.p1"/>
    </source>
</evidence>
<dbReference type="Pfam" id="PF00781">
    <property type="entry name" value="DAGK_cat"/>
    <property type="match status" value="1"/>
</dbReference>
<reference evidence="3" key="1">
    <citation type="submission" date="2015-08" db="UniProtKB">
        <authorList>
            <consortium name="WormBaseParasite"/>
        </authorList>
    </citation>
    <scope>IDENTIFICATION</scope>
</reference>
<accession>A0A0K0ECP7</accession>